<dbReference type="Proteomes" id="UP000240542">
    <property type="component" value="Unassembled WGS sequence"/>
</dbReference>
<organism evidence="2 3">
    <name type="scientific">Murinocardiopsis flavida</name>
    <dbReference type="NCBI Taxonomy" id="645275"/>
    <lineage>
        <taxon>Bacteria</taxon>
        <taxon>Bacillati</taxon>
        <taxon>Actinomycetota</taxon>
        <taxon>Actinomycetes</taxon>
        <taxon>Streptosporangiales</taxon>
        <taxon>Nocardiopsidaceae</taxon>
        <taxon>Murinocardiopsis</taxon>
    </lineage>
</organism>
<evidence type="ECO:0000256" key="1">
    <source>
        <dbReference type="SAM" id="MobiDB-lite"/>
    </source>
</evidence>
<proteinExistence type="predicted"/>
<feature type="region of interest" description="Disordered" evidence="1">
    <location>
        <begin position="107"/>
        <end position="127"/>
    </location>
</feature>
<dbReference type="RefSeq" id="WP_106583455.1">
    <property type="nucleotide sequence ID" value="NZ_PYGA01000009.1"/>
</dbReference>
<gene>
    <name evidence="2" type="ORF">CLV63_10957</name>
</gene>
<comment type="caution">
    <text evidence="2">The sequence shown here is derived from an EMBL/GenBank/DDBJ whole genome shotgun (WGS) entry which is preliminary data.</text>
</comment>
<evidence type="ECO:0000313" key="3">
    <source>
        <dbReference type="Proteomes" id="UP000240542"/>
    </source>
</evidence>
<accession>A0A2P8DIL3</accession>
<dbReference type="AlphaFoldDB" id="A0A2P8DIL3"/>
<evidence type="ECO:0000313" key="2">
    <source>
        <dbReference type="EMBL" id="PSK97054.1"/>
    </source>
</evidence>
<name>A0A2P8DIL3_9ACTN</name>
<dbReference type="EMBL" id="PYGA01000009">
    <property type="protein sequence ID" value="PSK97054.1"/>
    <property type="molecule type" value="Genomic_DNA"/>
</dbReference>
<sequence>MADNVRPIGTAATAKAHARVEARRIAEIAEQIAAEVRHTGAAVLACADDAERDRARKAGRRAGRIINRRVRTKILPDGRIGIWDTERGANPLHARLDEQRANRAISEALAKRPPLTGTRNPEDDGSR</sequence>
<keyword evidence="3" id="KW-1185">Reference proteome</keyword>
<dbReference type="OrthoDB" id="3439183at2"/>
<protein>
    <submittedName>
        <fullName evidence="2">Uncharacterized protein</fullName>
    </submittedName>
</protein>
<reference evidence="2 3" key="1">
    <citation type="submission" date="2018-03" db="EMBL/GenBank/DDBJ databases">
        <title>Genomic Encyclopedia of Archaeal and Bacterial Type Strains, Phase II (KMG-II): from individual species to whole genera.</title>
        <authorList>
            <person name="Goeker M."/>
        </authorList>
    </citation>
    <scope>NUCLEOTIDE SEQUENCE [LARGE SCALE GENOMIC DNA]</scope>
    <source>
        <strain evidence="2 3">DSM 45312</strain>
    </source>
</reference>